<organism evidence="2">
    <name type="scientific">Streptomyces anulatus</name>
    <name type="common">Streptomyces chrysomallus</name>
    <dbReference type="NCBI Taxonomy" id="1892"/>
    <lineage>
        <taxon>Bacteria</taxon>
        <taxon>Bacillati</taxon>
        <taxon>Actinomycetota</taxon>
        <taxon>Actinomycetes</taxon>
        <taxon>Kitasatosporales</taxon>
        <taxon>Streptomycetaceae</taxon>
        <taxon>Streptomyces</taxon>
    </lineage>
</organism>
<feature type="region of interest" description="Disordered" evidence="1">
    <location>
        <begin position="379"/>
        <end position="428"/>
    </location>
</feature>
<proteinExistence type="predicted"/>
<evidence type="ECO:0000313" key="2">
    <source>
        <dbReference type="EMBL" id="NEB89396.1"/>
    </source>
</evidence>
<gene>
    <name evidence="2" type="ORF">G3I43_35360</name>
</gene>
<accession>A0A6G3T288</accession>
<sequence>MLWHAIAPSRRYTKASHDVVRHPRLCSDAKVLILYVQGLPDGGTDLALSEHARKLDIKGRAYQRAKEQLLLCGFVHERRIMGERGRWVTQQVFSNVPLADSEVSPLWCDAGAGAGTGPDGGVGVGVGVCVAPASPSARFPTVGQPGPRTVGHQLPVDEEREKNSSRPPTETPCVAAGMESLTAEEAEAERVLLSLRHVSRGLHLGVAEARVLVAQAVEWLRRGVSVGELRRVLSSDLPEGGVRSAVGFLRHRLAQKMPEAAVPAAREVQPMPMPMPEMGELGEGREPDTEPEPSVFDAALPPAVPRYVPPLVTCPGPGPEHVFRAMAGETECPDCRQAAAWARWAEHRIADLGGDADGWQAQEQLSGWRGRLAAATAAAAARQEQAETSRAGAETSRAGADMPVPGGEQVAAGHGIGLSPGGASSVSP</sequence>
<feature type="compositionally biased region" description="Basic and acidic residues" evidence="1">
    <location>
        <begin position="155"/>
        <end position="164"/>
    </location>
</feature>
<dbReference type="RefSeq" id="WP_164261125.1">
    <property type="nucleotide sequence ID" value="NZ_JAAGMK010001002.1"/>
</dbReference>
<reference evidence="2" key="1">
    <citation type="submission" date="2020-01" db="EMBL/GenBank/DDBJ databases">
        <title>Insect and environment-associated Actinomycetes.</title>
        <authorList>
            <person name="Currrie C."/>
            <person name="Chevrette M."/>
            <person name="Carlson C."/>
            <person name="Stubbendieck R."/>
            <person name="Wendt-Pienkowski E."/>
        </authorList>
    </citation>
    <scope>NUCLEOTIDE SEQUENCE</scope>
    <source>
        <strain evidence="2">SID505</strain>
    </source>
</reference>
<feature type="compositionally biased region" description="Low complexity" evidence="1">
    <location>
        <begin position="379"/>
        <end position="391"/>
    </location>
</feature>
<protein>
    <submittedName>
        <fullName evidence="2">Uncharacterized protein</fullName>
    </submittedName>
</protein>
<evidence type="ECO:0000256" key="1">
    <source>
        <dbReference type="SAM" id="MobiDB-lite"/>
    </source>
</evidence>
<dbReference type="AlphaFoldDB" id="A0A6G3T288"/>
<comment type="caution">
    <text evidence="2">The sequence shown here is derived from an EMBL/GenBank/DDBJ whole genome shotgun (WGS) entry which is preliminary data.</text>
</comment>
<name>A0A6G3T288_STRAQ</name>
<dbReference type="EMBL" id="JAAGMK010001002">
    <property type="protein sequence ID" value="NEB89396.1"/>
    <property type="molecule type" value="Genomic_DNA"/>
</dbReference>
<feature type="region of interest" description="Disordered" evidence="1">
    <location>
        <begin position="139"/>
        <end position="172"/>
    </location>
</feature>